<feature type="transmembrane region" description="Helical" evidence="1">
    <location>
        <begin position="37"/>
        <end position="57"/>
    </location>
</feature>
<gene>
    <name evidence="2" type="ORF">FPK29_08620</name>
</gene>
<dbReference type="Pfam" id="PF04854">
    <property type="entry name" value="DUF624"/>
    <property type="match status" value="1"/>
</dbReference>
<proteinExistence type="predicted"/>
<dbReference type="EMBL" id="VMHJ01000005">
    <property type="protein sequence ID" value="TSJ84842.1"/>
    <property type="molecule type" value="Genomic_DNA"/>
</dbReference>
<name>A0A556R7J2_9BIFI</name>
<keyword evidence="1" id="KW-0812">Transmembrane</keyword>
<keyword evidence="1" id="KW-0472">Membrane</keyword>
<sequence>MHRFAVGYEFVCRIIMMVAVVHLAFLIHMLLGLVLAGFFPSIAASCAVYRTWILDLHDRSWTVKQTWMAFHQAWKEELGPANIFGWPQFLVWVLLIWEYWLTMRNDMGTAGLVVSGLLLVLNIVYGLFVCLSWVIRSNFAQGPIWIVKTSLSMVIARPLCSLMLVLLLLITVWAYYTWPGLMVAFGLAVPIFADMMAVYSWGRIPGMDVHVLEPRESKRRKQG</sequence>
<reference evidence="2 3" key="1">
    <citation type="submission" date="2019-07" db="EMBL/GenBank/DDBJ databases">
        <title>Bifidobacterium asteroides genomes.</title>
        <authorList>
            <person name="Zheng H."/>
        </authorList>
    </citation>
    <scope>NUCLEOTIDE SEQUENCE [LARGE SCALE GENOMIC DNA]</scope>
    <source>
        <strain evidence="2 3">W8111</strain>
    </source>
</reference>
<feature type="transmembrane region" description="Helical" evidence="1">
    <location>
        <begin position="155"/>
        <end position="176"/>
    </location>
</feature>
<dbReference type="AlphaFoldDB" id="A0A556R7J2"/>
<dbReference type="InterPro" id="IPR006938">
    <property type="entry name" value="DUF624"/>
</dbReference>
<accession>A0A556R7J2</accession>
<feature type="transmembrane region" description="Helical" evidence="1">
    <location>
        <begin position="182"/>
        <end position="202"/>
    </location>
</feature>
<feature type="transmembrane region" description="Helical" evidence="1">
    <location>
        <begin position="112"/>
        <end position="135"/>
    </location>
</feature>
<evidence type="ECO:0000313" key="3">
    <source>
        <dbReference type="Proteomes" id="UP000317536"/>
    </source>
</evidence>
<feature type="transmembrane region" description="Helical" evidence="1">
    <location>
        <begin position="78"/>
        <end position="100"/>
    </location>
</feature>
<protein>
    <submittedName>
        <fullName evidence="2">DUF624 domain-containing protein</fullName>
    </submittedName>
</protein>
<feature type="transmembrane region" description="Helical" evidence="1">
    <location>
        <begin position="12"/>
        <end position="31"/>
    </location>
</feature>
<comment type="caution">
    <text evidence="2">The sequence shown here is derived from an EMBL/GenBank/DDBJ whole genome shotgun (WGS) entry which is preliminary data.</text>
</comment>
<evidence type="ECO:0000256" key="1">
    <source>
        <dbReference type="SAM" id="Phobius"/>
    </source>
</evidence>
<organism evidence="2 3">
    <name type="scientific">Bifidobacterium asteroides</name>
    <dbReference type="NCBI Taxonomy" id="1684"/>
    <lineage>
        <taxon>Bacteria</taxon>
        <taxon>Bacillati</taxon>
        <taxon>Actinomycetota</taxon>
        <taxon>Actinomycetes</taxon>
        <taxon>Bifidobacteriales</taxon>
        <taxon>Bifidobacteriaceae</taxon>
        <taxon>Bifidobacterium</taxon>
    </lineage>
</organism>
<evidence type="ECO:0000313" key="2">
    <source>
        <dbReference type="EMBL" id="TSJ84842.1"/>
    </source>
</evidence>
<dbReference type="Proteomes" id="UP000317536">
    <property type="component" value="Unassembled WGS sequence"/>
</dbReference>
<keyword evidence="1" id="KW-1133">Transmembrane helix</keyword>